<accession>A0A6N9SV59</accession>
<keyword evidence="2 9" id="KW-0813">Transport</keyword>
<evidence type="ECO:0000256" key="3">
    <source>
        <dbReference type="ARBA" id="ARBA00022475"/>
    </source>
</evidence>
<evidence type="ECO:0000256" key="1">
    <source>
        <dbReference type="ARBA" id="ARBA00004429"/>
    </source>
</evidence>
<dbReference type="GO" id="GO:0015740">
    <property type="term" value="P:C4-dicarboxylate transport"/>
    <property type="evidence" value="ECO:0007669"/>
    <property type="project" value="TreeGrafter"/>
</dbReference>
<dbReference type="EMBL" id="JAAAMG010000001">
    <property type="protein sequence ID" value="NDW02884.1"/>
    <property type="molecule type" value="Genomic_DNA"/>
</dbReference>
<evidence type="ECO:0000313" key="11">
    <source>
        <dbReference type="EMBL" id="NDW02884.1"/>
    </source>
</evidence>
<gene>
    <name evidence="11" type="ORF">GTK09_00445</name>
</gene>
<keyword evidence="5 9" id="KW-0812">Transmembrane</keyword>
<evidence type="ECO:0000256" key="4">
    <source>
        <dbReference type="ARBA" id="ARBA00022519"/>
    </source>
</evidence>
<evidence type="ECO:0000259" key="10">
    <source>
        <dbReference type="Pfam" id="PF04290"/>
    </source>
</evidence>
<name>A0A6N9SV59_9HYPH</name>
<keyword evidence="6 9" id="KW-1133">Transmembrane helix</keyword>
<feature type="transmembrane region" description="Helical" evidence="9">
    <location>
        <begin position="133"/>
        <end position="153"/>
    </location>
</feature>
<evidence type="ECO:0000256" key="5">
    <source>
        <dbReference type="ARBA" id="ARBA00022692"/>
    </source>
</evidence>
<comment type="function">
    <text evidence="9">Part of the tripartite ATP-independent periplasmic (TRAP) transport system.</text>
</comment>
<dbReference type="GO" id="GO:0022857">
    <property type="term" value="F:transmembrane transporter activity"/>
    <property type="evidence" value="ECO:0007669"/>
    <property type="project" value="UniProtKB-UniRule"/>
</dbReference>
<comment type="subunit">
    <text evidence="9">The complex comprises the extracytoplasmic solute receptor protein and the two transmembrane proteins.</text>
</comment>
<evidence type="ECO:0000256" key="8">
    <source>
        <dbReference type="ARBA" id="ARBA00038436"/>
    </source>
</evidence>
<dbReference type="RefSeq" id="WP_163460523.1">
    <property type="nucleotide sequence ID" value="NZ_JAAAMG010000001.1"/>
</dbReference>
<comment type="similarity">
    <text evidence="8 9">Belongs to the TRAP transporter small permease family.</text>
</comment>
<dbReference type="InterPro" id="IPR055348">
    <property type="entry name" value="DctQ"/>
</dbReference>
<comment type="caution">
    <text evidence="9">Lacks conserved residue(s) required for the propagation of feature annotation.</text>
</comment>
<dbReference type="Pfam" id="PF04290">
    <property type="entry name" value="DctQ"/>
    <property type="match status" value="1"/>
</dbReference>
<feature type="transmembrane region" description="Helical" evidence="9">
    <location>
        <begin position="90"/>
        <end position="113"/>
    </location>
</feature>
<feature type="transmembrane region" description="Helical" evidence="9">
    <location>
        <begin position="12"/>
        <end position="32"/>
    </location>
</feature>
<sequence length="169" mass="18590">MTSNPVVRAIDGLSRLLQFGGVLALAFMAVTVTYDALMRYVFAAPTSWSLEINSFLIVYLALMTAADVERRGEHIGITLLPDAMRPKGRLALRIVVAVVGAGFCAILTWRGFLMARDAFSYGERVSSAFGTPYFIPYAMLPIGFGMLALQFVLNVLRPTKPRDETVHQV</sequence>
<evidence type="ECO:0000256" key="2">
    <source>
        <dbReference type="ARBA" id="ARBA00022448"/>
    </source>
</evidence>
<proteinExistence type="inferred from homology"/>
<feature type="domain" description="Tripartite ATP-independent periplasmic transporters DctQ component" evidence="10">
    <location>
        <begin position="28"/>
        <end position="158"/>
    </location>
</feature>
<keyword evidence="12" id="KW-1185">Reference proteome</keyword>
<dbReference type="GO" id="GO:0005886">
    <property type="term" value="C:plasma membrane"/>
    <property type="evidence" value="ECO:0007669"/>
    <property type="project" value="UniProtKB-SubCell"/>
</dbReference>
<keyword evidence="3" id="KW-1003">Cell membrane</keyword>
<comment type="subcellular location">
    <subcellularLocation>
        <location evidence="1 9">Cell inner membrane</location>
        <topology evidence="1 9">Multi-pass membrane protein</topology>
    </subcellularLocation>
</comment>
<organism evidence="11 12">
    <name type="scientific">Jiella pacifica</name>
    <dbReference type="NCBI Taxonomy" id="2696469"/>
    <lineage>
        <taxon>Bacteria</taxon>
        <taxon>Pseudomonadati</taxon>
        <taxon>Pseudomonadota</taxon>
        <taxon>Alphaproteobacteria</taxon>
        <taxon>Hyphomicrobiales</taxon>
        <taxon>Aurantimonadaceae</taxon>
        <taxon>Jiella</taxon>
    </lineage>
</organism>
<evidence type="ECO:0000256" key="6">
    <source>
        <dbReference type="ARBA" id="ARBA00022989"/>
    </source>
</evidence>
<keyword evidence="7 9" id="KW-0472">Membrane</keyword>
<reference evidence="11 12" key="1">
    <citation type="submission" date="2020-01" db="EMBL/GenBank/DDBJ databases">
        <title>Jiella pacifica sp. nov.</title>
        <authorList>
            <person name="Xue Z."/>
            <person name="Zhu S."/>
            <person name="Chen J."/>
            <person name="Yang J."/>
        </authorList>
    </citation>
    <scope>NUCLEOTIDE SEQUENCE [LARGE SCALE GENOMIC DNA]</scope>
    <source>
        <strain evidence="11 12">40Bstr34</strain>
    </source>
</reference>
<dbReference type="PANTHER" id="PTHR35011">
    <property type="entry name" value="2,3-DIKETO-L-GULONATE TRAP TRANSPORTER SMALL PERMEASE PROTEIN YIAM"/>
    <property type="match status" value="1"/>
</dbReference>
<dbReference type="PANTHER" id="PTHR35011:SF10">
    <property type="entry name" value="TRAP TRANSPORTER SMALL PERMEASE PROTEIN"/>
    <property type="match status" value="1"/>
</dbReference>
<protein>
    <recommendedName>
        <fullName evidence="9">TRAP transporter small permease protein</fullName>
    </recommendedName>
</protein>
<keyword evidence="4 9" id="KW-0997">Cell inner membrane</keyword>
<comment type="caution">
    <text evidence="11">The sequence shown here is derived from an EMBL/GenBank/DDBJ whole genome shotgun (WGS) entry which is preliminary data.</text>
</comment>
<dbReference type="Proteomes" id="UP000469011">
    <property type="component" value="Unassembled WGS sequence"/>
</dbReference>
<dbReference type="InterPro" id="IPR007387">
    <property type="entry name" value="TRAP_DctQ"/>
</dbReference>
<evidence type="ECO:0000256" key="9">
    <source>
        <dbReference type="RuleBase" id="RU369079"/>
    </source>
</evidence>
<dbReference type="AlphaFoldDB" id="A0A6N9SV59"/>
<evidence type="ECO:0000313" key="12">
    <source>
        <dbReference type="Proteomes" id="UP000469011"/>
    </source>
</evidence>
<evidence type="ECO:0000256" key="7">
    <source>
        <dbReference type="ARBA" id="ARBA00023136"/>
    </source>
</evidence>